<dbReference type="Proteomes" id="UP000004947">
    <property type="component" value="Unassembled WGS sequence"/>
</dbReference>
<sequence>MSNLLEEVNKQFALWVTEEAKQLRTIEESAANLVAAAKTHPARKPHLKRLRTAQKALEIASEQCVHFTDLADLINSDEQYKNLDYSSDIRTSFASVEENSELKELVDSLQYLEK</sequence>
<gene>
    <name evidence="1" type="ORF">LNTAR_23929</name>
</gene>
<dbReference type="EMBL" id="ABCK01000018">
    <property type="protein sequence ID" value="EDM26215.1"/>
    <property type="molecule type" value="Genomic_DNA"/>
</dbReference>
<proteinExistence type="predicted"/>
<organism evidence="1 2">
    <name type="scientific">Lentisphaera araneosa HTCC2155</name>
    <dbReference type="NCBI Taxonomy" id="313628"/>
    <lineage>
        <taxon>Bacteria</taxon>
        <taxon>Pseudomonadati</taxon>
        <taxon>Lentisphaerota</taxon>
        <taxon>Lentisphaeria</taxon>
        <taxon>Lentisphaerales</taxon>
        <taxon>Lentisphaeraceae</taxon>
        <taxon>Lentisphaera</taxon>
    </lineage>
</organism>
<name>A6DPX4_9BACT</name>
<evidence type="ECO:0000313" key="2">
    <source>
        <dbReference type="Proteomes" id="UP000004947"/>
    </source>
</evidence>
<dbReference type="RefSeq" id="WP_007279905.1">
    <property type="nucleotide sequence ID" value="NZ_ABCK01000018.1"/>
</dbReference>
<comment type="caution">
    <text evidence="1">The sequence shown here is derived from an EMBL/GenBank/DDBJ whole genome shotgun (WGS) entry which is preliminary data.</text>
</comment>
<reference evidence="1 2" key="1">
    <citation type="journal article" date="2010" name="J. Bacteriol.">
        <title>Genome sequence of Lentisphaera araneosa HTCC2155T, the type species of the order Lentisphaerales in the phylum Lentisphaerae.</title>
        <authorList>
            <person name="Thrash J.C."/>
            <person name="Cho J.C."/>
            <person name="Vergin K.L."/>
            <person name="Morris R.M."/>
            <person name="Giovannoni S.J."/>
        </authorList>
    </citation>
    <scope>NUCLEOTIDE SEQUENCE [LARGE SCALE GENOMIC DNA]</scope>
    <source>
        <strain evidence="1 2">HTCC2155</strain>
    </source>
</reference>
<protein>
    <submittedName>
        <fullName evidence="1">Uncharacterized protein</fullName>
    </submittedName>
</protein>
<dbReference type="AlphaFoldDB" id="A6DPX4"/>
<keyword evidence="2" id="KW-1185">Reference proteome</keyword>
<accession>A6DPX4</accession>
<dbReference type="STRING" id="313628.LNTAR_23929"/>
<evidence type="ECO:0000313" key="1">
    <source>
        <dbReference type="EMBL" id="EDM26215.1"/>
    </source>
</evidence>